<dbReference type="Gene3D" id="1.10.540.10">
    <property type="entry name" value="Acyl-CoA dehydrogenase/oxidase, N-terminal domain"/>
    <property type="match status" value="1"/>
</dbReference>
<keyword evidence="4" id="KW-0274">FAD</keyword>
<keyword evidence="7" id="KW-0560">Oxidoreductase</keyword>
<feature type="domain" description="Acyl-CoA dehydrogenase/oxidase C-terminal" evidence="5">
    <location>
        <begin position="270"/>
        <end position="421"/>
    </location>
</feature>
<dbReference type="InterPro" id="IPR036250">
    <property type="entry name" value="AcylCo_DH-like_C"/>
</dbReference>
<dbReference type="Gene3D" id="2.40.110.10">
    <property type="entry name" value="Butyryl-CoA Dehydrogenase, subunit A, domain 2"/>
    <property type="match status" value="1"/>
</dbReference>
<evidence type="ECO:0000259" key="5">
    <source>
        <dbReference type="Pfam" id="PF00441"/>
    </source>
</evidence>
<evidence type="ECO:0000313" key="7">
    <source>
        <dbReference type="EMBL" id="VAW41707.1"/>
    </source>
</evidence>
<dbReference type="PANTHER" id="PTHR43884:SF12">
    <property type="entry name" value="ISOVALERYL-COA DEHYDROGENASE, MITOCHONDRIAL-RELATED"/>
    <property type="match status" value="1"/>
</dbReference>
<dbReference type="PROSITE" id="PS00072">
    <property type="entry name" value="ACYL_COA_DH_1"/>
    <property type="match status" value="1"/>
</dbReference>
<dbReference type="Pfam" id="PF02770">
    <property type="entry name" value="Acyl-CoA_dh_M"/>
    <property type="match status" value="1"/>
</dbReference>
<dbReference type="EC" id="1.3.8.1" evidence="7"/>
<dbReference type="InterPro" id="IPR046373">
    <property type="entry name" value="Acyl-CoA_Oxase/DH_mid-dom_sf"/>
</dbReference>
<evidence type="ECO:0000256" key="3">
    <source>
        <dbReference type="ARBA" id="ARBA00022630"/>
    </source>
</evidence>
<comment type="cofactor">
    <cofactor evidence="1">
        <name>FAD</name>
        <dbReference type="ChEBI" id="CHEBI:57692"/>
    </cofactor>
</comment>
<dbReference type="PANTHER" id="PTHR43884">
    <property type="entry name" value="ACYL-COA DEHYDROGENASE"/>
    <property type="match status" value="1"/>
</dbReference>
<dbReference type="InterPro" id="IPR037069">
    <property type="entry name" value="AcylCoA_DH/ox_N_sf"/>
</dbReference>
<evidence type="ECO:0000256" key="2">
    <source>
        <dbReference type="ARBA" id="ARBA00009347"/>
    </source>
</evidence>
<sequence length="429" mass="47512">MISFEIPEKIANQSQMTKMVAEQAMRPFSRDLDENEHERPEAFINMTWPFIQQMTKSELRNVEKRLNGSDGNTAVANGSTIIANGTAPKKADYFILGFILMIEQLSWGDAGQYLCLPHPMLGGSAVQAAGTPEQQLRFLTKFTEGDPKWGAMAITEAGAGSDNSSMRTTAVLDEKTNEWVLNGEKIFITNGKLALEESDGLCVVWATIDPKAGRAGIKSFVVEGYTPGVAIAKQEHKLGIRASDTVSLHFDNVRLPFDNMLGSLDAKKSRGFKKAMKTFDASRPAVAASAMGIARAALEFARDKLAEEGFVLDYTKPKFELTAVARDLMEMEARHKGAWLLTLRAVGMMAHGESNRLAASMCKFRAGEAVTWITQKAIELLGPMGYSREWLVEKWMRDAKINDIYEGTKQINQLIIARSILGYTRRELK</sequence>
<dbReference type="Pfam" id="PF00441">
    <property type="entry name" value="Acyl-CoA_dh_1"/>
    <property type="match status" value="1"/>
</dbReference>
<dbReference type="InterPro" id="IPR006091">
    <property type="entry name" value="Acyl-CoA_Oxase/DH_mid-dom"/>
</dbReference>
<dbReference type="SUPFAM" id="SSF56645">
    <property type="entry name" value="Acyl-CoA dehydrogenase NM domain-like"/>
    <property type="match status" value="1"/>
</dbReference>
<evidence type="ECO:0000259" key="6">
    <source>
        <dbReference type="Pfam" id="PF02770"/>
    </source>
</evidence>
<evidence type="ECO:0000256" key="1">
    <source>
        <dbReference type="ARBA" id="ARBA00001974"/>
    </source>
</evidence>
<dbReference type="AlphaFoldDB" id="A0A3B0VTB6"/>
<dbReference type="InterPro" id="IPR009100">
    <property type="entry name" value="AcylCoA_DH/oxidase_NM_dom_sf"/>
</dbReference>
<name>A0A3B0VTB6_9ZZZZ</name>
<dbReference type="GO" id="GO:0050660">
    <property type="term" value="F:flavin adenine dinucleotide binding"/>
    <property type="evidence" value="ECO:0007669"/>
    <property type="project" value="InterPro"/>
</dbReference>
<accession>A0A3B0VTB6</accession>
<dbReference type="Gene3D" id="1.20.140.10">
    <property type="entry name" value="Butyryl-CoA Dehydrogenase, subunit A, domain 3"/>
    <property type="match status" value="1"/>
</dbReference>
<keyword evidence="3" id="KW-0285">Flavoprotein</keyword>
<dbReference type="SUPFAM" id="SSF47203">
    <property type="entry name" value="Acyl-CoA dehydrogenase C-terminal domain-like"/>
    <property type="match status" value="1"/>
</dbReference>
<organism evidence="7">
    <name type="scientific">hydrothermal vent metagenome</name>
    <dbReference type="NCBI Taxonomy" id="652676"/>
    <lineage>
        <taxon>unclassified sequences</taxon>
        <taxon>metagenomes</taxon>
        <taxon>ecological metagenomes</taxon>
    </lineage>
</organism>
<comment type="similarity">
    <text evidence="2">Belongs to the acyl-CoA dehydrogenase family.</text>
</comment>
<protein>
    <submittedName>
        <fullName evidence="7">Acyl-CoA dehydrogenase, Mycobacterial subgroup FadE23</fullName>
        <ecNumber evidence="7">1.3.8.1</ecNumber>
    </submittedName>
</protein>
<feature type="domain" description="Acyl-CoA oxidase/dehydrogenase middle" evidence="6">
    <location>
        <begin position="151"/>
        <end position="253"/>
    </location>
</feature>
<proteinExistence type="inferred from homology"/>
<dbReference type="InterPro" id="IPR009075">
    <property type="entry name" value="AcylCo_DH/oxidase_C"/>
</dbReference>
<gene>
    <name evidence="7" type="ORF">MNBD_CHLOROFLEXI01-3281</name>
</gene>
<evidence type="ECO:0000256" key="4">
    <source>
        <dbReference type="ARBA" id="ARBA00022827"/>
    </source>
</evidence>
<dbReference type="InterPro" id="IPR006089">
    <property type="entry name" value="Acyl-CoA_DH_CS"/>
</dbReference>
<dbReference type="EMBL" id="UOEU01000853">
    <property type="protein sequence ID" value="VAW41707.1"/>
    <property type="molecule type" value="Genomic_DNA"/>
</dbReference>
<reference evidence="7" key="1">
    <citation type="submission" date="2018-06" db="EMBL/GenBank/DDBJ databases">
        <authorList>
            <person name="Zhirakovskaya E."/>
        </authorList>
    </citation>
    <scope>NUCLEOTIDE SEQUENCE</scope>
</reference>
<dbReference type="GO" id="GO:0016937">
    <property type="term" value="F:short-chain fatty acyl-CoA dehydrogenase activity"/>
    <property type="evidence" value="ECO:0007669"/>
    <property type="project" value="UniProtKB-EC"/>
</dbReference>